<proteinExistence type="predicted"/>
<organism evidence="2 3">
    <name type="scientific">Setaria italica</name>
    <name type="common">Foxtail millet</name>
    <name type="synonym">Panicum italicum</name>
    <dbReference type="NCBI Taxonomy" id="4555"/>
    <lineage>
        <taxon>Eukaryota</taxon>
        <taxon>Viridiplantae</taxon>
        <taxon>Streptophyta</taxon>
        <taxon>Embryophyta</taxon>
        <taxon>Tracheophyta</taxon>
        <taxon>Spermatophyta</taxon>
        <taxon>Magnoliopsida</taxon>
        <taxon>Liliopsida</taxon>
        <taxon>Poales</taxon>
        <taxon>Poaceae</taxon>
        <taxon>PACMAD clade</taxon>
        <taxon>Panicoideae</taxon>
        <taxon>Panicodae</taxon>
        <taxon>Paniceae</taxon>
        <taxon>Cenchrinae</taxon>
        <taxon>Setaria</taxon>
    </lineage>
</organism>
<dbReference type="EMBL" id="AGNK02004516">
    <property type="status" value="NOT_ANNOTATED_CDS"/>
    <property type="molecule type" value="Genomic_DNA"/>
</dbReference>
<keyword evidence="3" id="KW-1185">Reference proteome</keyword>
<accession>K3YBF5</accession>
<evidence type="ECO:0000256" key="1">
    <source>
        <dbReference type="SAM" id="SignalP"/>
    </source>
</evidence>
<name>K3YBF5_SETIT</name>
<reference evidence="2" key="2">
    <citation type="submission" date="2018-08" db="UniProtKB">
        <authorList>
            <consortium name="EnsemblPlants"/>
        </authorList>
    </citation>
    <scope>IDENTIFICATION</scope>
    <source>
        <strain evidence="2">Yugu1</strain>
    </source>
</reference>
<evidence type="ECO:0000313" key="3">
    <source>
        <dbReference type="Proteomes" id="UP000004995"/>
    </source>
</evidence>
<feature type="chain" id="PRO_5010126628" evidence="1">
    <location>
        <begin position="25"/>
        <end position="70"/>
    </location>
</feature>
<dbReference type="InParanoid" id="K3YBF5"/>
<dbReference type="EnsemblPlants" id="KQK99050">
    <property type="protein sequence ID" value="KQK99050"/>
    <property type="gene ID" value="SETIT_011549mg"/>
</dbReference>
<dbReference type="HOGENOM" id="CLU_2762646_0_0_1"/>
<reference evidence="3" key="1">
    <citation type="journal article" date="2012" name="Nat. Biotechnol.">
        <title>Reference genome sequence of the model plant Setaria.</title>
        <authorList>
            <person name="Bennetzen J.L."/>
            <person name="Schmutz J."/>
            <person name="Wang H."/>
            <person name="Percifield R."/>
            <person name="Hawkins J."/>
            <person name="Pontaroli A.C."/>
            <person name="Estep M."/>
            <person name="Feng L."/>
            <person name="Vaughn J.N."/>
            <person name="Grimwood J."/>
            <person name="Jenkins J."/>
            <person name="Barry K."/>
            <person name="Lindquist E."/>
            <person name="Hellsten U."/>
            <person name="Deshpande S."/>
            <person name="Wang X."/>
            <person name="Wu X."/>
            <person name="Mitros T."/>
            <person name="Triplett J."/>
            <person name="Yang X."/>
            <person name="Ye C.Y."/>
            <person name="Mauro-Herrera M."/>
            <person name="Wang L."/>
            <person name="Li P."/>
            <person name="Sharma M."/>
            <person name="Sharma R."/>
            <person name="Ronald P.C."/>
            <person name="Panaud O."/>
            <person name="Kellogg E.A."/>
            <person name="Brutnell T.P."/>
            <person name="Doust A.N."/>
            <person name="Tuskan G.A."/>
            <person name="Rokhsar D."/>
            <person name="Devos K.M."/>
        </authorList>
    </citation>
    <scope>NUCLEOTIDE SEQUENCE [LARGE SCALE GENOMIC DNA]</scope>
    <source>
        <strain evidence="3">cv. Yugu1</strain>
    </source>
</reference>
<dbReference type="AlphaFoldDB" id="K3YBF5"/>
<feature type="signal peptide" evidence="1">
    <location>
        <begin position="1"/>
        <end position="24"/>
    </location>
</feature>
<keyword evidence="1" id="KW-0732">Signal</keyword>
<evidence type="ECO:0000313" key="2">
    <source>
        <dbReference type="EnsemblPlants" id="KQK99050"/>
    </source>
</evidence>
<dbReference type="Gramene" id="KQK99050">
    <property type="protein sequence ID" value="KQK99050"/>
    <property type="gene ID" value="SETIT_011549mg"/>
</dbReference>
<sequence>MVEVCFCHLIISACFLQFCWYQLALDHLNLSVSNIPLQKMILCCSNLTFLFCYTDQIARIRIQADDHTDC</sequence>
<protein>
    <submittedName>
        <fullName evidence="2">Uncharacterized protein</fullName>
    </submittedName>
</protein>
<dbReference type="Proteomes" id="UP000004995">
    <property type="component" value="Unassembled WGS sequence"/>
</dbReference>